<dbReference type="InterPro" id="IPR014777">
    <property type="entry name" value="4pyrrole_Mease_sub1"/>
</dbReference>
<feature type="domain" description="Tetrapyrrole methylase" evidence="7">
    <location>
        <begin position="47"/>
        <end position="257"/>
    </location>
</feature>
<keyword evidence="5" id="KW-0627">Porphyrin biosynthesis</keyword>
<dbReference type="InterPro" id="IPR035996">
    <property type="entry name" value="4pyrrol_Methylase_sf"/>
</dbReference>
<dbReference type="EMBL" id="HBEQ01001462">
    <property type="protein sequence ID" value="CAD8513743.1"/>
    <property type="molecule type" value="Transcribed_RNA"/>
</dbReference>
<evidence type="ECO:0000256" key="6">
    <source>
        <dbReference type="SAM" id="Coils"/>
    </source>
</evidence>
<evidence type="ECO:0000256" key="2">
    <source>
        <dbReference type="ARBA" id="ARBA00022603"/>
    </source>
</evidence>
<dbReference type="InterPro" id="IPR014776">
    <property type="entry name" value="4pyrrole_Mease_sub2"/>
</dbReference>
<evidence type="ECO:0000259" key="7">
    <source>
        <dbReference type="Pfam" id="PF00590"/>
    </source>
</evidence>
<dbReference type="Gene3D" id="3.30.950.10">
    <property type="entry name" value="Methyltransferase, Cobalt-precorrin-4 Transmethylase, Domain 2"/>
    <property type="match status" value="1"/>
</dbReference>
<dbReference type="GO" id="GO:0019354">
    <property type="term" value="P:siroheme biosynthetic process"/>
    <property type="evidence" value="ECO:0007669"/>
    <property type="project" value="InterPro"/>
</dbReference>
<dbReference type="SUPFAM" id="SSF53790">
    <property type="entry name" value="Tetrapyrrole methylase"/>
    <property type="match status" value="1"/>
</dbReference>
<dbReference type="InterPro" id="IPR050161">
    <property type="entry name" value="Siro_Cobalamin_biosynth"/>
</dbReference>
<dbReference type="FunFam" id="3.40.1010.10:FF:000001">
    <property type="entry name" value="Siroheme synthase"/>
    <property type="match status" value="1"/>
</dbReference>
<accession>A0A7S0NHJ2</accession>
<reference evidence="8" key="1">
    <citation type="submission" date="2021-01" db="EMBL/GenBank/DDBJ databases">
        <authorList>
            <person name="Corre E."/>
            <person name="Pelletier E."/>
            <person name="Niang G."/>
            <person name="Scheremetjew M."/>
            <person name="Finn R."/>
            <person name="Kale V."/>
            <person name="Holt S."/>
            <person name="Cochrane G."/>
            <person name="Meng A."/>
            <person name="Brown T."/>
            <person name="Cohen L."/>
        </authorList>
    </citation>
    <scope>NUCLEOTIDE SEQUENCE</scope>
    <source>
        <strain evidence="8">CCMP1723</strain>
    </source>
</reference>
<dbReference type="EC" id="2.1.1.107" evidence="1"/>
<dbReference type="Gene3D" id="3.40.1010.10">
    <property type="entry name" value="Cobalt-precorrin-4 Transmethylase, Domain 1"/>
    <property type="match status" value="1"/>
</dbReference>
<evidence type="ECO:0000256" key="1">
    <source>
        <dbReference type="ARBA" id="ARBA00012162"/>
    </source>
</evidence>
<dbReference type="NCBIfam" id="TIGR01469">
    <property type="entry name" value="cobA_cysG_Cterm"/>
    <property type="match status" value="1"/>
</dbReference>
<gene>
    <name evidence="8" type="ORF">MCOM1403_LOCUS1168</name>
</gene>
<dbReference type="GO" id="GO:0004851">
    <property type="term" value="F:uroporphyrin-III C-methyltransferase activity"/>
    <property type="evidence" value="ECO:0007669"/>
    <property type="project" value="UniProtKB-EC"/>
</dbReference>
<evidence type="ECO:0000256" key="5">
    <source>
        <dbReference type="ARBA" id="ARBA00023244"/>
    </source>
</evidence>
<protein>
    <recommendedName>
        <fullName evidence="1">uroporphyrinogen-III C-methyltransferase</fullName>
        <ecNumber evidence="1">2.1.1.107</ecNumber>
    </recommendedName>
</protein>
<dbReference type="AlphaFoldDB" id="A0A7S0NHJ2"/>
<keyword evidence="2" id="KW-0489">Methyltransferase</keyword>
<keyword evidence="3" id="KW-0808">Transferase</keyword>
<organism evidence="8">
    <name type="scientific">Micromonas pusilla</name>
    <name type="common">Picoplanktonic green alga</name>
    <name type="synonym">Chromulina pusilla</name>
    <dbReference type="NCBI Taxonomy" id="38833"/>
    <lineage>
        <taxon>Eukaryota</taxon>
        <taxon>Viridiplantae</taxon>
        <taxon>Chlorophyta</taxon>
        <taxon>Mamiellophyceae</taxon>
        <taxon>Mamiellales</taxon>
        <taxon>Mamiellaceae</taxon>
        <taxon>Micromonas</taxon>
    </lineage>
</organism>
<dbReference type="InterPro" id="IPR000878">
    <property type="entry name" value="4pyrrol_Mease"/>
</dbReference>
<proteinExistence type="predicted"/>
<evidence type="ECO:0000256" key="4">
    <source>
        <dbReference type="ARBA" id="ARBA00022691"/>
    </source>
</evidence>
<dbReference type="Pfam" id="PF00590">
    <property type="entry name" value="TP_methylase"/>
    <property type="match status" value="1"/>
</dbReference>
<feature type="coiled-coil region" evidence="6">
    <location>
        <begin position="336"/>
        <end position="370"/>
    </location>
</feature>
<dbReference type="PANTHER" id="PTHR45790">
    <property type="entry name" value="SIROHEME SYNTHASE-RELATED"/>
    <property type="match status" value="1"/>
</dbReference>
<evidence type="ECO:0000256" key="3">
    <source>
        <dbReference type="ARBA" id="ARBA00022679"/>
    </source>
</evidence>
<sequence>MSALAASVAAPRRASYPHRRARARLVAPARASAETRAAGGSTEKKGKVFLIGAGPGGIDHVTVRALRLLRACDVVVHDDLGASDAALLDEAPRSAERVHVGKRGGDARSWTQPDIDNLLVSLCAKGKIVARLKGGCPSVFSRARSEMDALARNGFSYELVPGISSALAAPLRAGFPLTDAKVGKHFLVCSAHDPSSIDFAAFADVDTCVFLMAGRSMDAVCEGLARGAGKDGSTPAVVVRDACGDEEAVWRGTLSSIRSRIPKSEKLSPCVVVVGGVCALGDGYDDARGGDGEATLGRDVEPGSVAVSGDLDLDLADLDLARLDLDETAAGKGKVVESLRRMVQDRDARIKELEEELLVSKRAARMLRGRK</sequence>
<evidence type="ECO:0000313" key="8">
    <source>
        <dbReference type="EMBL" id="CAD8513743.1"/>
    </source>
</evidence>
<dbReference type="CDD" id="cd11642">
    <property type="entry name" value="SUMT"/>
    <property type="match status" value="1"/>
</dbReference>
<name>A0A7S0NHJ2_MICPS</name>
<keyword evidence="4" id="KW-0949">S-adenosyl-L-methionine</keyword>
<keyword evidence="6" id="KW-0175">Coiled coil</keyword>
<dbReference type="GO" id="GO:0032259">
    <property type="term" value="P:methylation"/>
    <property type="evidence" value="ECO:0007669"/>
    <property type="project" value="UniProtKB-KW"/>
</dbReference>
<dbReference type="InterPro" id="IPR006366">
    <property type="entry name" value="CobA/CysG_C"/>
</dbReference>
<dbReference type="PANTHER" id="PTHR45790:SF3">
    <property type="entry name" value="S-ADENOSYL-L-METHIONINE-DEPENDENT UROPORPHYRINOGEN III METHYLTRANSFERASE, CHLOROPLASTIC"/>
    <property type="match status" value="1"/>
</dbReference>